<dbReference type="GO" id="GO:0003677">
    <property type="term" value="F:DNA binding"/>
    <property type="evidence" value="ECO:0007669"/>
    <property type="project" value="InterPro"/>
</dbReference>
<evidence type="ECO:0000256" key="8">
    <source>
        <dbReference type="ARBA" id="ARBA00022842"/>
    </source>
</evidence>
<dbReference type="CDD" id="cd09857">
    <property type="entry name" value="PIN_EXO1"/>
    <property type="match status" value="1"/>
</dbReference>
<keyword evidence="7" id="KW-0378">Hydrolase</keyword>
<dbReference type="SMART" id="SM00279">
    <property type="entry name" value="HhH2"/>
    <property type="match status" value="1"/>
</dbReference>
<proteinExistence type="predicted"/>
<keyword evidence="9" id="KW-0234">DNA repair</keyword>
<dbReference type="InterPro" id="IPR044752">
    <property type="entry name" value="PIN-like_EXO1"/>
</dbReference>
<dbReference type="PANTHER" id="PTHR11081:SF9">
    <property type="entry name" value="FLAP ENDONUCLEASE 1"/>
    <property type="match status" value="1"/>
</dbReference>
<evidence type="ECO:0000256" key="7">
    <source>
        <dbReference type="ARBA" id="ARBA00022801"/>
    </source>
</evidence>
<dbReference type="OMA" id="DVQFRAM"/>
<dbReference type="GO" id="GO:0006281">
    <property type="term" value="P:DNA repair"/>
    <property type="evidence" value="ECO:0007669"/>
    <property type="project" value="UniProtKB-KW"/>
</dbReference>
<keyword evidence="10" id="KW-0539">Nucleus</keyword>
<dbReference type="PANTHER" id="PTHR11081">
    <property type="entry name" value="FLAP ENDONUCLEASE FAMILY MEMBER"/>
    <property type="match status" value="1"/>
</dbReference>
<dbReference type="AlphaFoldDB" id="L2GS44"/>
<dbReference type="GO" id="GO:0046872">
    <property type="term" value="F:metal ion binding"/>
    <property type="evidence" value="ECO:0007669"/>
    <property type="project" value="UniProtKB-KW"/>
</dbReference>
<gene>
    <name evidence="13" type="ORF">VCUG_02025</name>
</gene>
<evidence type="ECO:0000313" key="14">
    <source>
        <dbReference type="Proteomes" id="UP000011081"/>
    </source>
</evidence>
<dbReference type="InterPro" id="IPR006085">
    <property type="entry name" value="XPG_DNA_repair_N"/>
</dbReference>
<name>L2GS44_VAVCU</name>
<keyword evidence="5" id="KW-0255">Endonuclease</keyword>
<evidence type="ECO:0000256" key="9">
    <source>
        <dbReference type="ARBA" id="ARBA00023204"/>
    </source>
</evidence>
<accession>L2GS44</accession>
<dbReference type="EMBL" id="GL877443">
    <property type="protein sequence ID" value="ELA46481.1"/>
    <property type="molecule type" value="Genomic_DNA"/>
</dbReference>
<reference evidence="14" key="1">
    <citation type="submission" date="2011-03" db="EMBL/GenBank/DDBJ databases">
        <title>The genome sequence of Vavraia culicis strain floridensis.</title>
        <authorList>
            <consortium name="The Broad Institute Genome Sequencing Platform"/>
            <person name="Cuomo C."/>
            <person name="Becnel J."/>
            <person name="Sanscrainte N."/>
            <person name="Young S.K."/>
            <person name="Zeng Q."/>
            <person name="Gargeya S."/>
            <person name="Fitzgerald M."/>
            <person name="Haas B."/>
            <person name="Abouelleil A."/>
            <person name="Alvarado L."/>
            <person name="Arachchi H.M."/>
            <person name="Berlin A."/>
            <person name="Chapman S.B."/>
            <person name="Gearin G."/>
            <person name="Goldberg J."/>
            <person name="Griggs A."/>
            <person name="Gujja S."/>
            <person name="Hansen M."/>
            <person name="Heiman D."/>
            <person name="Howarth C."/>
            <person name="Larimer J."/>
            <person name="Lui A."/>
            <person name="MacDonald P.J.P."/>
            <person name="McCowen C."/>
            <person name="Montmayeur A."/>
            <person name="Murphy C."/>
            <person name="Neiman D."/>
            <person name="Pearson M."/>
            <person name="Priest M."/>
            <person name="Roberts A."/>
            <person name="Saif S."/>
            <person name="Shea T."/>
            <person name="Sisk P."/>
            <person name="Stolte C."/>
            <person name="Sykes S."/>
            <person name="Wortman J."/>
            <person name="Nusbaum C."/>
            <person name="Birren B."/>
        </authorList>
    </citation>
    <scope>NUCLEOTIDE SEQUENCE [LARGE SCALE GENOMIC DNA]</scope>
    <source>
        <strain evidence="14">floridensis</strain>
    </source>
</reference>
<protein>
    <submittedName>
        <fullName evidence="13">Uncharacterized protein</fullName>
    </submittedName>
</protein>
<dbReference type="Pfam" id="PF00752">
    <property type="entry name" value="XPG_N"/>
    <property type="match status" value="1"/>
</dbReference>
<dbReference type="HOGENOM" id="CLU_008978_3_0_1"/>
<dbReference type="GO" id="GO:0005634">
    <property type="term" value="C:nucleus"/>
    <property type="evidence" value="ECO:0007669"/>
    <property type="project" value="UniProtKB-SubCell"/>
</dbReference>
<dbReference type="InterPro" id="IPR006084">
    <property type="entry name" value="XPG/Rad2"/>
</dbReference>
<keyword evidence="8" id="KW-0460">Magnesium</keyword>
<evidence type="ECO:0000259" key="12">
    <source>
        <dbReference type="SMART" id="SM00485"/>
    </source>
</evidence>
<organism evidence="13 14">
    <name type="scientific">Vavraia culicis (isolate floridensis)</name>
    <name type="common">Microsporidian parasite</name>
    <dbReference type="NCBI Taxonomy" id="948595"/>
    <lineage>
        <taxon>Eukaryota</taxon>
        <taxon>Fungi</taxon>
        <taxon>Fungi incertae sedis</taxon>
        <taxon>Microsporidia</taxon>
        <taxon>Pleistophoridae</taxon>
        <taxon>Vavraia</taxon>
    </lineage>
</organism>
<comment type="cofactor">
    <cofactor evidence="1">
        <name>Mg(2+)</name>
        <dbReference type="ChEBI" id="CHEBI:18420"/>
    </cofactor>
</comment>
<keyword evidence="14" id="KW-1185">Reference proteome</keyword>
<dbReference type="OrthoDB" id="26491at2759"/>
<evidence type="ECO:0000256" key="4">
    <source>
        <dbReference type="ARBA" id="ARBA00022723"/>
    </source>
</evidence>
<comment type="subcellular location">
    <subcellularLocation>
        <location evidence="2">Nucleus</location>
    </subcellularLocation>
</comment>
<dbReference type="FunFam" id="1.10.150.20:FF:000011">
    <property type="entry name" value="exonuclease 1"/>
    <property type="match status" value="1"/>
</dbReference>
<keyword evidence="3" id="KW-0540">Nuclease</keyword>
<dbReference type="SMART" id="SM00484">
    <property type="entry name" value="XPGI"/>
    <property type="match status" value="1"/>
</dbReference>
<evidence type="ECO:0000256" key="1">
    <source>
        <dbReference type="ARBA" id="ARBA00001946"/>
    </source>
</evidence>
<dbReference type="GeneID" id="19879894"/>
<dbReference type="InParanoid" id="L2GS44"/>
<dbReference type="Gene3D" id="1.10.150.20">
    <property type="entry name" value="5' to 3' exonuclease, C-terminal subdomain"/>
    <property type="match status" value="1"/>
</dbReference>
<dbReference type="InterPro" id="IPR029060">
    <property type="entry name" value="PIN-like_dom_sf"/>
</dbReference>
<evidence type="ECO:0000256" key="2">
    <source>
        <dbReference type="ARBA" id="ARBA00004123"/>
    </source>
</evidence>
<dbReference type="SUPFAM" id="SSF88723">
    <property type="entry name" value="PIN domain-like"/>
    <property type="match status" value="1"/>
</dbReference>
<dbReference type="GO" id="GO:0017108">
    <property type="term" value="F:5'-flap endonuclease activity"/>
    <property type="evidence" value="ECO:0007669"/>
    <property type="project" value="TreeGrafter"/>
</dbReference>
<feature type="domain" description="XPG N-terminal" evidence="12">
    <location>
        <begin position="1"/>
        <end position="99"/>
    </location>
</feature>
<evidence type="ECO:0000256" key="3">
    <source>
        <dbReference type="ARBA" id="ARBA00022722"/>
    </source>
</evidence>
<keyword evidence="6" id="KW-0227">DNA damage</keyword>
<evidence type="ECO:0000259" key="11">
    <source>
        <dbReference type="SMART" id="SM00484"/>
    </source>
</evidence>
<dbReference type="CDD" id="cd09901">
    <property type="entry name" value="H3TH_FEN1-like"/>
    <property type="match status" value="1"/>
</dbReference>
<evidence type="ECO:0000313" key="13">
    <source>
        <dbReference type="EMBL" id="ELA46481.1"/>
    </source>
</evidence>
<dbReference type="SUPFAM" id="SSF47807">
    <property type="entry name" value="5' to 3' exonuclease, C-terminal subdomain"/>
    <property type="match status" value="1"/>
</dbReference>
<dbReference type="VEuPathDB" id="MicrosporidiaDB:VCUG_02025"/>
<dbReference type="InterPro" id="IPR006086">
    <property type="entry name" value="XPG-I_dom"/>
</dbReference>
<dbReference type="InterPro" id="IPR008918">
    <property type="entry name" value="HhH2"/>
</dbReference>
<evidence type="ECO:0000256" key="10">
    <source>
        <dbReference type="ARBA" id="ARBA00023242"/>
    </source>
</evidence>
<evidence type="ECO:0000256" key="5">
    <source>
        <dbReference type="ARBA" id="ARBA00022759"/>
    </source>
</evidence>
<dbReference type="FunCoup" id="L2GS44">
    <property type="interactions" value="66"/>
</dbReference>
<dbReference type="RefSeq" id="XP_008075039.1">
    <property type="nucleotide sequence ID" value="XM_008076848.1"/>
</dbReference>
<dbReference type="STRING" id="948595.L2GS44"/>
<dbReference type="Pfam" id="PF00867">
    <property type="entry name" value="XPG_I"/>
    <property type="match status" value="1"/>
</dbReference>
<evidence type="ECO:0000256" key="6">
    <source>
        <dbReference type="ARBA" id="ARBA00022763"/>
    </source>
</evidence>
<dbReference type="InterPro" id="IPR036279">
    <property type="entry name" value="5-3_exonuclease_C_sf"/>
</dbReference>
<keyword evidence="4" id="KW-0479">Metal-binding</keyword>
<dbReference type="PRINTS" id="PR00853">
    <property type="entry name" value="XPGRADSUPER"/>
</dbReference>
<dbReference type="Proteomes" id="UP000011081">
    <property type="component" value="Unassembled WGS sequence"/>
</dbReference>
<sequence length="414" mass="47352">MGIKGLLPIVSPCLKKRHISAFKNHRIGIDGHSWLHCILPSIALQLYNNVRTHLHHDIFLKRIQGVRKHGVIPVVVFDGDSLPSKCVINERRRTKREEARRMAEIEMSKGNVRDAMRYMAGSISISREMVAEIAQFLKQNDVEVIISPYESDAQLSYLQRINYIHSIMTEDSDLIVYNCNNILYKYANNHVMHYERSVFREKNDFLCDNLLDVCILSGCDYLENVKGVGINSAIKLMKKLRSVELVVNEMRRTKSVPESYLSNFIKARLTFKYQVVYDPVKNERVYLDGSSNSRNYEFLGCISAKIGQAVCAKQEYLSYTAATSHDEQAVKREFIGGGVDLKIAHRENARECAVYEVNGRVNGRSTVTCVETSTVAHHIKDSSTIQVCISPKKHAAKNYRNKMIERMAERKENK</sequence>
<feature type="domain" description="XPG-I" evidence="11">
    <location>
        <begin position="138"/>
        <end position="207"/>
    </location>
</feature>
<dbReference type="SMART" id="SM00485">
    <property type="entry name" value="XPGN"/>
    <property type="match status" value="1"/>
</dbReference>
<dbReference type="Gene3D" id="3.40.50.1010">
    <property type="entry name" value="5'-nuclease"/>
    <property type="match status" value="1"/>
</dbReference>